<feature type="transmembrane region" description="Helical" evidence="1">
    <location>
        <begin position="62"/>
        <end position="81"/>
    </location>
</feature>
<dbReference type="EMBL" id="JTCM02000029">
    <property type="protein sequence ID" value="NEU73844.1"/>
    <property type="molecule type" value="Genomic_DNA"/>
</dbReference>
<organism evidence="2 3">
    <name type="scientific">Hassallia byssoidea VB512170</name>
    <dbReference type="NCBI Taxonomy" id="1304833"/>
    <lineage>
        <taxon>Bacteria</taxon>
        <taxon>Bacillati</taxon>
        <taxon>Cyanobacteriota</taxon>
        <taxon>Cyanophyceae</taxon>
        <taxon>Nostocales</taxon>
        <taxon>Tolypothrichaceae</taxon>
        <taxon>Hassallia</taxon>
    </lineage>
</organism>
<comment type="caution">
    <text evidence="2">The sequence shown here is derived from an EMBL/GenBank/DDBJ whole genome shotgun (WGS) entry which is preliminary data.</text>
</comment>
<keyword evidence="1" id="KW-0812">Transmembrane</keyword>
<name>A0A846HAV6_9CYAN</name>
<accession>A0A846HAV6</accession>
<proteinExistence type="predicted"/>
<dbReference type="RefSeq" id="WP_039742659.1">
    <property type="nucleotide sequence ID" value="NZ_JTCM02000029.1"/>
</dbReference>
<evidence type="ECO:0000256" key="1">
    <source>
        <dbReference type="SAM" id="Phobius"/>
    </source>
</evidence>
<sequence length="106" mass="12128">MKHYSIEWIEEWCQENGWTDLFVERRNNYWAFPPMAVMPEPIPPKVLNVIKAQKGLTAEERWLSISAVVTTIAAVVSSYLLKCPMPLVLAFAFDAVTMAQLEVEDI</sequence>
<keyword evidence="1" id="KW-0472">Membrane</keyword>
<keyword evidence="1" id="KW-1133">Transmembrane helix</keyword>
<gene>
    <name evidence="2" type="ORF">PI95_015075</name>
</gene>
<reference evidence="2 3" key="1">
    <citation type="journal article" date="2015" name="Genome Announc.">
        <title>Draft Genome Sequence of Cyanobacterium Hassallia byssoidea Strain VB512170, Isolated from Monuments in India.</title>
        <authorList>
            <person name="Singh D."/>
            <person name="Chandrababunaidu M.M."/>
            <person name="Panda A."/>
            <person name="Sen D."/>
            <person name="Bhattacharyya S."/>
            <person name="Adhikary S.P."/>
            <person name="Tripathy S."/>
        </authorList>
    </citation>
    <scope>NUCLEOTIDE SEQUENCE [LARGE SCALE GENOMIC DNA]</scope>
    <source>
        <strain evidence="2 3">VB512170</strain>
    </source>
</reference>
<keyword evidence="3" id="KW-1185">Reference proteome</keyword>
<protein>
    <submittedName>
        <fullName evidence="2">Uncharacterized protein</fullName>
    </submittedName>
</protein>
<dbReference type="AlphaFoldDB" id="A0A846HAV6"/>
<dbReference type="Proteomes" id="UP000031549">
    <property type="component" value="Unassembled WGS sequence"/>
</dbReference>
<evidence type="ECO:0000313" key="3">
    <source>
        <dbReference type="Proteomes" id="UP000031549"/>
    </source>
</evidence>
<evidence type="ECO:0000313" key="2">
    <source>
        <dbReference type="EMBL" id="NEU73844.1"/>
    </source>
</evidence>